<dbReference type="InterPro" id="IPR000819">
    <property type="entry name" value="Peptidase_M17_C"/>
</dbReference>
<dbReference type="GO" id="GO:0005737">
    <property type="term" value="C:cytoplasm"/>
    <property type="evidence" value="ECO:0007669"/>
    <property type="project" value="InterPro"/>
</dbReference>
<gene>
    <name evidence="9" type="ORF">DSPE1174_LOCUS15740</name>
</gene>
<feature type="domain" description="Cytosol aminopeptidase" evidence="8">
    <location>
        <begin position="448"/>
        <end position="455"/>
    </location>
</feature>
<keyword evidence="6" id="KW-0378">Hydrolase</keyword>
<keyword evidence="7" id="KW-0732">Signal</keyword>
<dbReference type="EMBL" id="HBGS01030814">
    <property type="protein sequence ID" value="CAD9429806.1"/>
    <property type="molecule type" value="Transcribed_RNA"/>
</dbReference>
<evidence type="ECO:0000256" key="5">
    <source>
        <dbReference type="ARBA" id="ARBA00022670"/>
    </source>
</evidence>
<dbReference type="InterPro" id="IPR011356">
    <property type="entry name" value="Leucine_aapep/pepB"/>
</dbReference>
<dbReference type="InterPro" id="IPR043472">
    <property type="entry name" value="Macro_dom-like"/>
</dbReference>
<comment type="catalytic activity">
    <reaction evidence="1">
        <text>Release of an N-terminal amino acid, Xaa-|-Yaa-, in which Xaa is preferably Leu, but may be other amino acids including Pro although not Arg or Lys, and Yaa may be Pro. Amino acid amides and methyl esters are also readily hydrolyzed, but rates on arylamides are exceedingly low.</text>
        <dbReference type="EC" id="3.4.11.1"/>
    </reaction>
</comment>
<dbReference type="InterPro" id="IPR023042">
    <property type="entry name" value="Peptidase_M17_leu_NH2_pept"/>
</dbReference>
<reference evidence="9" key="1">
    <citation type="submission" date="2021-01" db="EMBL/GenBank/DDBJ databases">
        <authorList>
            <person name="Corre E."/>
            <person name="Pelletier E."/>
            <person name="Niang G."/>
            <person name="Scheremetjew M."/>
            <person name="Finn R."/>
            <person name="Kale V."/>
            <person name="Holt S."/>
            <person name="Cochrane G."/>
            <person name="Meng A."/>
            <person name="Brown T."/>
            <person name="Cohen L."/>
        </authorList>
    </citation>
    <scope>NUCLEOTIDE SEQUENCE</scope>
    <source>
        <strain evidence="9">CCMP1381</strain>
    </source>
</reference>
<dbReference type="GO" id="GO:0030145">
    <property type="term" value="F:manganese ion binding"/>
    <property type="evidence" value="ECO:0007669"/>
    <property type="project" value="InterPro"/>
</dbReference>
<protein>
    <recommendedName>
        <fullName evidence="3">leucyl aminopeptidase</fullName>
        <ecNumber evidence="3">3.4.11.1</ecNumber>
    </recommendedName>
</protein>
<accession>A0A7S2G445</accession>
<dbReference type="GO" id="GO:0006508">
    <property type="term" value="P:proteolysis"/>
    <property type="evidence" value="ECO:0007669"/>
    <property type="project" value="UniProtKB-KW"/>
</dbReference>
<feature type="chain" id="PRO_5030672013" description="leucyl aminopeptidase" evidence="7">
    <location>
        <begin position="22"/>
        <end position="596"/>
    </location>
</feature>
<evidence type="ECO:0000313" key="9">
    <source>
        <dbReference type="EMBL" id="CAD9429806.1"/>
    </source>
</evidence>
<dbReference type="CDD" id="cd00433">
    <property type="entry name" value="Peptidase_M17"/>
    <property type="match status" value="1"/>
</dbReference>
<dbReference type="Gene3D" id="3.40.630.10">
    <property type="entry name" value="Zn peptidases"/>
    <property type="match status" value="1"/>
</dbReference>
<evidence type="ECO:0000256" key="7">
    <source>
        <dbReference type="SAM" id="SignalP"/>
    </source>
</evidence>
<dbReference type="SUPFAM" id="SSF52949">
    <property type="entry name" value="Macro domain-like"/>
    <property type="match status" value="1"/>
</dbReference>
<name>A0A7S2G445_9STRA</name>
<dbReference type="PROSITE" id="PS00631">
    <property type="entry name" value="CYTOSOL_AP"/>
    <property type="match status" value="1"/>
</dbReference>
<dbReference type="AlphaFoldDB" id="A0A7S2G445"/>
<evidence type="ECO:0000256" key="2">
    <source>
        <dbReference type="ARBA" id="ARBA00009528"/>
    </source>
</evidence>
<evidence type="ECO:0000256" key="6">
    <source>
        <dbReference type="ARBA" id="ARBA00022801"/>
    </source>
</evidence>
<evidence type="ECO:0000256" key="3">
    <source>
        <dbReference type="ARBA" id="ARBA00012565"/>
    </source>
</evidence>
<dbReference type="Pfam" id="PF00883">
    <property type="entry name" value="Peptidase_M17"/>
    <property type="match status" value="1"/>
</dbReference>
<dbReference type="EC" id="3.4.11.1" evidence="3"/>
<dbReference type="NCBIfam" id="NF002074">
    <property type="entry name" value="PRK00913.1-4"/>
    <property type="match status" value="1"/>
</dbReference>
<proteinExistence type="inferred from homology"/>
<comment type="similarity">
    <text evidence="2">Belongs to the peptidase M17 family.</text>
</comment>
<feature type="signal peptide" evidence="7">
    <location>
        <begin position="1"/>
        <end position="21"/>
    </location>
</feature>
<dbReference type="PANTHER" id="PTHR11963">
    <property type="entry name" value="LEUCINE AMINOPEPTIDASE-RELATED"/>
    <property type="match status" value="1"/>
</dbReference>
<dbReference type="PANTHER" id="PTHR11963:SF23">
    <property type="entry name" value="CYTOSOL AMINOPEPTIDASE"/>
    <property type="match status" value="1"/>
</dbReference>
<keyword evidence="5" id="KW-0645">Protease</keyword>
<organism evidence="9">
    <name type="scientific">Octactis speculum</name>
    <dbReference type="NCBI Taxonomy" id="3111310"/>
    <lineage>
        <taxon>Eukaryota</taxon>
        <taxon>Sar</taxon>
        <taxon>Stramenopiles</taxon>
        <taxon>Ochrophyta</taxon>
        <taxon>Dictyochophyceae</taxon>
        <taxon>Dictyochales</taxon>
        <taxon>Dictyochaceae</taxon>
        <taxon>Octactis</taxon>
    </lineage>
</organism>
<dbReference type="PRINTS" id="PR00481">
    <property type="entry name" value="LAMNOPPTDASE"/>
</dbReference>
<dbReference type="SUPFAM" id="SSF53187">
    <property type="entry name" value="Zn-dependent exopeptidases"/>
    <property type="match status" value="1"/>
</dbReference>
<dbReference type="NCBIfam" id="NF002076">
    <property type="entry name" value="PRK00913.2-3"/>
    <property type="match status" value="1"/>
</dbReference>
<sequence>MNRKLFFIFSISVQTILKTSARSEFSRQMNFGTHRSHLAFMAATRACARPWYASGKFMRGGSVASLGTRATMTASAISPVAVNPALKFTSLPAVEITPSSQLPKEWRGEHLVVPVYVSKPDEENPEDSPSAELGTSALEIDAELDGAVRDLADQDLKAGASITVHLGRGSPVRLLSVVGIDKDEVDYAGMGSTLAELATKNLKCSNMGVVMPTATVDPTKVDAFVQGMIGSMYSDNRYRTGTNIQKTPSLSAVHLLGCTDGSEDDVTEAVKRARGIMSGVSLCKDLVNAPANVVTPQSMAQTAEDIAKEHGMEVEILEQSEVEAMGMGAYMGVAMGSLDPPKFIHLTYRAKQDGPVKKKMAIVGKGLTFDSGGYNLKAGAGSMIEMMKFDMGGSGVTLGTAKAIGMLQPADLEVHFIIAACENMISDRAMRPGDILTASNGKTIEVKNTDAEGRLTLADALVFAENLEVDAIVDLATLTGACIVALGNGYAGLFSGDDDLAKALEASGEETKDLVWRMPMPASYDEQIKSKIADLQNIGGKGGGAITAALFLKHFVKKTPWAHIDIAGPVWDDAKGGATGFGVRLMTDWLLKSRQL</sequence>
<dbReference type="HAMAP" id="MF_00181">
    <property type="entry name" value="Cytosol_peptidase_M17"/>
    <property type="match status" value="1"/>
</dbReference>
<evidence type="ECO:0000256" key="1">
    <source>
        <dbReference type="ARBA" id="ARBA00000135"/>
    </source>
</evidence>
<evidence type="ECO:0000259" key="8">
    <source>
        <dbReference type="PROSITE" id="PS00631"/>
    </source>
</evidence>
<keyword evidence="4" id="KW-0031">Aminopeptidase</keyword>
<dbReference type="GO" id="GO:0070006">
    <property type="term" value="F:metalloaminopeptidase activity"/>
    <property type="evidence" value="ECO:0007669"/>
    <property type="project" value="InterPro"/>
</dbReference>
<evidence type="ECO:0000256" key="4">
    <source>
        <dbReference type="ARBA" id="ARBA00022438"/>
    </source>
</evidence>
<dbReference type="Gene3D" id="3.40.220.10">
    <property type="entry name" value="Leucine Aminopeptidase, subunit E, domain 1"/>
    <property type="match status" value="1"/>
</dbReference>